<dbReference type="Proteomes" id="UP000199208">
    <property type="component" value="Unassembled WGS sequence"/>
</dbReference>
<dbReference type="GO" id="GO:0005524">
    <property type="term" value="F:ATP binding"/>
    <property type="evidence" value="ECO:0007669"/>
    <property type="project" value="UniProtKB-KW"/>
</dbReference>
<dbReference type="HAMAP" id="MF_00121">
    <property type="entry name" value="GatB"/>
    <property type="match status" value="1"/>
</dbReference>
<evidence type="ECO:0000256" key="6">
    <source>
        <dbReference type="ARBA" id="ARBA00022917"/>
    </source>
</evidence>
<dbReference type="InterPro" id="IPR017959">
    <property type="entry name" value="Asn/Gln-tRNA_amidoTrfase_suB/E"/>
</dbReference>
<dbReference type="EC" id="6.3.5.-" evidence="10"/>
<evidence type="ECO:0000259" key="11">
    <source>
        <dbReference type="SMART" id="SM00845"/>
    </source>
</evidence>
<evidence type="ECO:0000256" key="2">
    <source>
        <dbReference type="ARBA" id="ARBA00011123"/>
    </source>
</evidence>
<keyword evidence="6 10" id="KW-0648">Protein biosynthesis</keyword>
<dbReference type="PROSITE" id="PS01234">
    <property type="entry name" value="GATB"/>
    <property type="match status" value="1"/>
</dbReference>
<dbReference type="GO" id="GO:0016740">
    <property type="term" value="F:transferase activity"/>
    <property type="evidence" value="ECO:0007669"/>
    <property type="project" value="UniProtKB-KW"/>
</dbReference>
<evidence type="ECO:0000313" key="13">
    <source>
        <dbReference type="Proteomes" id="UP000199208"/>
    </source>
</evidence>
<dbReference type="STRING" id="1120920.SAMN03080599_01442"/>
<evidence type="ECO:0000256" key="7">
    <source>
        <dbReference type="ARBA" id="ARBA00024799"/>
    </source>
</evidence>
<name>A0A1G5RZP2_9FIRM</name>
<evidence type="ECO:0000256" key="9">
    <source>
        <dbReference type="ARBA" id="ARBA00047913"/>
    </source>
</evidence>
<dbReference type="InterPro" id="IPR003789">
    <property type="entry name" value="Asn/Gln_tRNA_amidoTrase-B-like"/>
</dbReference>
<dbReference type="RefSeq" id="WP_092590216.1">
    <property type="nucleotide sequence ID" value="NZ_FMWL01000005.1"/>
</dbReference>
<proteinExistence type="inferred from homology"/>
<dbReference type="PANTHER" id="PTHR11659:SF0">
    <property type="entry name" value="GLUTAMYL-TRNA(GLN) AMIDOTRANSFERASE SUBUNIT B, MITOCHONDRIAL"/>
    <property type="match status" value="1"/>
</dbReference>
<comment type="subunit">
    <text evidence="2 10">Heterotrimer of A, B and C subunits.</text>
</comment>
<evidence type="ECO:0000256" key="5">
    <source>
        <dbReference type="ARBA" id="ARBA00022840"/>
    </source>
</evidence>
<dbReference type="PANTHER" id="PTHR11659">
    <property type="entry name" value="GLUTAMYL-TRNA GLN AMIDOTRANSFERASE SUBUNIT B MITOCHONDRIAL AND PROKARYOTIC PET112-RELATED"/>
    <property type="match status" value="1"/>
</dbReference>
<evidence type="ECO:0000256" key="10">
    <source>
        <dbReference type="HAMAP-Rule" id="MF_00121"/>
    </source>
</evidence>
<reference evidence="12 13" key="1">
    <citation type="submission" date="2016-10" db="EMBL/GenBank/DDBJ databases">
        <authorList>
            <person name="de Groot N.N."/>
        </authorList>
    </citation>
    <scope>NUCLEOTIDE SEQUENCE [LARGE SCALE GENOMIC DNA]</scope>
    <source>
        <strain evidence="12 13">DSM 2784</strain>
    </source>
</reference>
<dbReference type="NCBIfam" id="TIGR00133">
    <property type="entry name" value="gatB"/>
    <property type="match status" value="1"/>
</dbReference>
<dbReference type="EMBL" id="FMWL01000005">
    <property type="protein sequence ID" value="SCZ78799.1"/>
    <property type="molecule type" value="Genomic_DNA"/>
</dbReference>
<dbReference type="Pfam" id="PF02934">
    <property type="entry name" value="GatB_N"/>
    <property type="match status" value="1"/>
</dbReference>
<evidence type="ECO:0000256" key="8">
    <source>
        <dbReference type="ARBA" id="ARBA00047380"/>
    </source>
</evidence>
<dbReference type="InterPro" id="IPR023168">
    <property type="entry name" value="GatB_Yqey_C_2"/>
</dbReference>
<dbReference type="AlphaFoldDB" id="A0A1G5RZP2"/>
<dbReference type="Pfam" id="PF02637">
    <property type="entry name" value="GatB_Yqey"/>
    <property type="match status" value="1"/>
</dbReference>
<evidence type="ECO:0000256" key="3">
    <source>
        <dbReference type="ARBA" id="ARBA00022598"/>
    </source>
</evidence>
<dbReference type="FunFam" id="1.10.150.380:FF:000001">
    <property type="entry name" value="Aspartyl/glutamyl-tRNA(Asn/Gln) amidotransferase subunit B"/>
    <property type="match status" value="1"/>
</dbReference>
<dbReference type="InterPro" id="IPR004413">
    <property type="entry name" value="GatB"/>
</dbReference>
<dbReference type="InterPro" id="IPR006075">
    <property type="entry name" value="Asn/Gln-tRNA_Trfase_suB/E_cat"/>
</dbReference>
<evidence type="ECO:0000313" key="12">
    <source>
        <dbReference type="EMBL" id="SCZ78799.1"/>
    </source>
</evidence>
<dbReference type="InterPro" id="IPR014746">
    <property type="entry name" value="Gln_synth/guanido_kin_cat_dom"/>
</dbReference>
<keyword evidence="5 10" id="KW-0067">ATP-binding</keyword>
<dbReference type="Gene3D" id="1.10.10.410">
    <property type="match status" value="1"/>
</dbReference>
<keyword evidence="3 10" id="KW-0436">Ligase</keyword>
<dbReference type="GO" id="GO:0070681">
    <property type="term" value="P:glutaminyl-tRNAGln biosynthesis via transamidation"/>
    <property type="evidence" value="ECO:0007669"/>
    <property type="project" value="TreeGrafter"/>
</dbReference>
<comment type="function">
    <text evidence="7 10">Allows the formation of correctly charged Asn-tRNA(Asn) or Gln-tRNA(Gln) through the transamidation of misacylated Asp-tRNA(Asn) or Glu-tRNA(Gln) in organisms which lack either or both of asparaginyl-tRNA or glutaminyl-tRNA synthetases. The reaction takes place in the presence of glutamine and ATP through an activated phospho-Asp-tRNA(Asn) or phospho-Glu-tRNA(Gln).</text>
</comment>
<dbReference type="Gene3D" id="1.10.150.380">
    <property type="entry name" value="GatB domain, N-terminal subdomain"/>
    <property type="match status" value="1"/>
</dbReference>
<dbReference type="GO" id="GO:0006412">
    <property type="term" value="P:translation"/>
    <property type="evidence" value="ECO:0007669"/>
    <property type="project" value="UniProtKB-UniRule"/>
</dbReference>
<gene>
    <name evidence="10" type="primary">gatB</name>
    <name evidence="12" type="ORF">SAMN03080599_01442</name>
</gene>
<dbReference type="FunFam" id="1.10.10.410:FF:000001">
    <property type="entry name" value="Aspartyl/glutamyl-tRNA(Asn/Gln) amidotransferase subunit B"/>
    <property type="match status" value="1"/>
</dbReference>
<dbReference type="InterPro" id="IPR042114">
    <property type="entry name" value="GatB_C_1"/>
</dbReference>
<dbReference type="GO" id="GO:0050567">
    <property type="term" value="F:glutaminyl-tRNA synthase (glutamine-hydrolyzing) activity"/>
    <property type="evidence" value="ECO:0007669"/>
    <property type="project" value="UniProtKB-UniRule"/>
</dbReference>
<dbReference type="SUPFAM" id="SSF89095">
    <property type="entry name" value="GatB/YqeY motif"/>
    <property type="match status" value="1"/>
</dbReference>
<dbReference type="OrthoDB" id="9804078at2"/>
<dbReference type="SUPFAM" id="SSF55931">
    <property type="entry name" value="Glutamine synthetase/guanido kinase"/>
    <property type="match status" value="1"/>
</dbReference>
<comment type="similarity">
    <text evidence="1 10">Belongs to the GatB/GatE family. GatB subfamily.</text>
</comment>
<comment type="catalytic activity">
    <reaction evidence="9 10">
        <text>L-glutamyl-tRNA(Gln) + L-glutamine + ATP + H2O = L-glutaminyl-tRNA(Gln) + L-glutamate + ADP + phosphate + H(+)</text>
        <dbReference type="Rhea" id="RHEA:17521"/>
        <dbReference type="Rhea" id="RHEA-COMP:9681"/>
        <dbReference type="Rhea" id="RHEA-COMP:9684"/>
        <dbReference type="ChEBI" id="CHEBI:15377"/>
        <dbReference type="ChEBI" id="CHEBI:15378"/>
        <dbReference type="ChEBI" id="CHEBI:29985"/>
        <dbReference type="ChEBI" id="CHEBI:30616"/>
        <dbReference type="ChEBI" id="CHEBI:43474"/>
        <dbReference type="ChEBI" id="CHEBI:58359"/>
        <dbReference type="ChEBI" id="CHEBI:78520"/>
        <dbReference type="ChEBI" id="CHEBI:78521"/>
        <dbReference type="ChEBI" id="CHEBI:456216"/>
    </reaction>
</comment>
<evidence type="ECO:0000256" key="4">
    <source>
        <dbReference type="ARBA" id="ARBA00022741"/>
    </source>
</evidence>
<dbReference type="NCBIfam" id="NF004014">
    <property type="entry name" value="PRK05477.1-4"/>
    <property type="match status" value="1"/>
</dbReference>
<evidence type="ECO:0000256" key="1">
    <source>
        <dbReference type="ARBA" id="ARBA00005306"/>
    </source>
</evidence>
<dbReference type="SMART" id="SM00845">
    <property type="entry name" value="GatB_Yqey"/>
    <property type="match status" value="1"/>
</dbReference>
<keyword evidence="13" id="KW-1185">Reference proteome</keyword>
<keyword evidence="12" id="KW-0808">Transferase</keyword>
<dbReference type="InterPro" id="IPR017958">
    <property type="entry name" value="Gln-tRNA_amidoTrfase_suB_CS"/>
</dbReference>
<sequence>MTEKTYKTLVGLEIHAELATASKMFCGCTTTYGGDVNTHCCPICLGLPGTLPIVNKRAIEFAIQTGLAFNAKIARKSKMDRKNYFYPDLVKAFQISQYDMPLCENGHVDIETASGKKRIGIQRIHIEEDTGKSLHAEDGSSLLDYNRCGVPLIEIVTHPDISNAEEAGAFLERLKATLEYIEVSDCKMEQGSLRCDVNVNVVSEDGTVKSNITEVKNLNSFKAAMKAIEFETRRHIELLEKGENSLKETRRWDDAKNETFHMRSKEFVQDYRYFPEPDIVDFEIDADWIERLELELPELPEARKARFASEYGIPEYDAGVLTATRQMADYFESLVSRVGDGKLASNWIMTELMRRLKDEGLELDALRFTAEQFADLIAMVKDGTLNQNAAKKVFRRLFEEGGDPKAIVEAEGLVQLSDTGLIKETVESVLAANPQSIEDYKNGKDRAFGFLVGQVMKASKGKANPQVVNELLAEALKNL</sequence>
<feature type="domain" description="Asn/Gln amidotransferase" evidence="11">
    <location>
        <begin position="329"/>
        <end position="476"/>
    </location>
</feature>
<protein>
    <recommendedName>
        <fullName evidence="10">Aspartyl/glutamyl-tRNA(Asn/Gln) amidotransferase subunit B</fullName>
        <shortName evidence="10">Asp/Glu-ADT subunit B</shortName>
        <ecNumber evidence="10">6.3.5.-</ecNumber>
    </recommendedName>
</protein>
<keyword evidence="4 10" id="KW-0547">Nucleotide-binding</keyword>
<dbReference type="NCBIfam" id="NF004012">
    <property type="entry name" value="PRK05477.1-2"/>
    <property type="match status" value="1"/>
</dbReference>
<organism evidence="12 13">
    <name type="scientific">Acidaminobacter hydrogenoformans DSM 2784</name>
    <dbReference type="NCBI Taxonomy" id="1120920"/>
    <lineage>
        <taxon>Bacteria</taxon>
        <taxon>Bacillati</taxon>
        <taxon>Bacillota</taxon>
        <taxon>Clostridia</taxon>
        <taxon>Peptostreptococcales</taxon>
        <taxon>Acidaminobacteraceae</taxon>
        <taxon>Acidaminobacter</taxon>
    </lineage>
</organism>
<accession>A0A1G5RZP2</accession>
<dbReference type="GO" id="GO:0050566">
    <property type="term" value="F:asparaginyl-tRNA synthase (glutamine-hydrolyzing) activity"/>
    <property type="evidence" value="ECO:0007669"/>
    <property type="project" value="RHEA"/>
</dbReference>
<dbReference type="InterPro" id="IPR018027">
    <property type="entry name" value="Asn/Gln_amidotransferase"/>
</dbReference>
<comment type="catalytic activity">
    <reaction evidence="8 10">
        <text>L-aspartyl-tRNA(Asn) + L-glutamine + ATP + H2O = L-asparaginyl-tRNA(Asn) + L-glutamate + ADP + phosphate + 2 H(+)</text>
        <dbReference type="Rhea" id="RHEA:14513"/>
        <dbReference type="Rhea" id="RHEA-COMP:9674"/>
        <dbReference type="Rhea" id="RHEA-COMP:9677"/>
        <dbReference type="ChEBI" id="CHEBI:15377"/>
        <dbReference type="ChEBI" id="CHEBI:15378"/>
        <dbReference type="ChEBI" id="CHEBI:29985"/>
        <dbReference type="ChEBI" id="CHEBI:30616"/>
        <dbReference type="ChEBI" id="CHEBI:43474"/>
        <dbReference type="ChEBI" id="CHEBI:58359"/>
        <dbReference type="ChEBI" id="CHEBI:78515"/>
        <dbReference type="ChEBI" id="CHEBI:78516"/>
        <dbReference type="ChEBI" id="CHEBI:456216"/>
    </reaction>
</comment>